<dbReference type="SMART" id="SM00066">
    <property type="entry name" value="GAL4"/>
    <property type="match status" value="1"/>
</dbReference>
<organism evidence="5 6">
    <name type="scientific">Australozyma saopauloensis</name>
    <dbReference type="NCBI Taxonomy" id="291208"/>
    <lineage>
        <taxon>Eukaryota</taxon>
        <taxon>Fungi</taxon>
        <taxon>Dikarya</taxon>
        <taxon>Ascomycota</taxon>
        <taxon>Saccharomycotina</taxon>
        <taxon>Pichiomycetes</taxon>
        <taxon>Metschnikowiaceae</taxon>
        <taxon>Australozyma</taxon>
    </lineage>
</organism>
<dbReference type="Pfam" id="PF11951">
    <property type="entry name" value="Fungal_trans_2"/>
    <property type="match status" value="1"/>
</dbReference>
<dbReference type="PROSITE" id="PS50048">
    <property type="entry name" value="ZN2_CY6_FUNGAL_2"/>
    <property type="match status" value="1"/>
</dbReference>
<feature type="domain" description="Zn(2)-C6 fungal-type" evidence="4">
    <location>
        <begin position="21"/>
        <end position="51"/>
    </location>
</feature>
<dbReference type="GO" id="GO:0008270">
    <property type="term" value="F:zinc ion binding"/>
    <property type="evidence" value="ECO:0007669"/>
    <property type="project" value="InterPro"/>
</dbReference>
<evidence type="ECO:0000259" key="4">
    <source>
        <dbReference type="PROSITE" id="PS50048"/>
    </source>
</evidence>
<gene>
    <name evidence="5" type="ORF">PUMCH_000551</name>
</gene>
<dbReference type="GO" id="GO:0005634">
    <property type="term" value="C:nucleus"/>
    <property type="evidence" value="ECO:0007669"/>
    <property type="project" value="UniProtKB-SubCell"/>
</dbReference>
<dbReference type="InterPro" id="IPR036864">
    <property type="entry name" value="Zn2-C6_fun-type_DNA-bd_sf"/>
</dbReference>
<feature type="compositionally biased region" description="Low complexity" evidence="3">
    <location>
        <begin position="83"/>
        <end position="102"/>
    </location>
</feature>
<dbReference type="EMBL" id="CP138894">
    <property type="protein sequence ID" value="WPK23315.1"/>
    <property type="molecule type" value="Genomic_DNA"/>
</dbReference>
<proteinExistence type="predicted"/>
<dbReference type="Proteomes" id="UP001338582">
    <property type="component" value="Chromosome 1"/>
</dbReference>
<keyword evidence="2" id="KW-0539">Nucleus</keyword>
<sequence length="766" mass="85539">MLELALDSSKRIRKRKYSRNGCKECKRRKIKCDETVPECNNCTRLKKACEYDHSMNLAKKTDLQQKGPGTLRVKMYRSSFETSPPENAVEPSPVPVAAVDSKPSPKHTITFVLNNGVELEPQASPEEKPPATGNGGEGLTIDIPAAESFETQDLLGLFNRASDLVHDMSEFLVPMDADNASNNSAGVTPHGHYTPLVPQSGEMSESSSSYRVDMSEYELYMEPRAFPSPNGVTERLLLSNSELIKNCVAEHTLTEPHVEYLKTLTTTDLSYHIFPYASLIESNQGVKLLLIYLAKCPYLLSSLLAISATFQFNQTGKLRHDRARQTYTARCLKALSGAFAEYSSFSDPSMLASNIELLLLTILVLSSCFTATKYTVSDNYLNQWQTHLKGARDLLIDYSQKTKFSGGPLSLYMTSGLAFAKSWFFAIESSAVLHTTVGRPFLQAVSGPELEQAQGTDFFDAAPSIEANPDYEAWLDTGTTEAKANANYHNALERAGLICQTQSGADFNLFWGYTSSTVRMIVTLDCINHSIQQRNLKIVPARWTIHLIALIDGLLADTIVPGVTFPTFEVNVPKTEPSVPAFAARCGISEACFSTESLEDGVQRTYSWFDASAHNVCNNMYMRVLTSKYFLGLPRTHPQVQSVLQNITDGFFFIKKKSAPYQLDESQVILQSEHFYLSPSTFDYHCIMHQSIFRMISGVVVDEVDFERIELFFMGLVKLGNGSALSFLDHVIKFKELRRIYRESHPNEIDDEVYDSFSVLTDIPFA</sequence>
<dbReference type="KEGG" id="asau:88171620"/>
<comment type="subcellular location">
    <subcellularLocation>
        <location evidence="1">Nucleus</location>
    </subcellularLocation>
</comment>
<evidence type="ECO:0000256" key="2">
    <source>
        <dbReference type="ARBA" id="ARBA00023242"/>
    </source>
</evidence>
<accession>A0AAX4H489</accession>
<dbReference type="InterPro" id="IPR021858">
    <property type="entry name" value="Fun_TF"/>
</dbReference>
<dbReference type="Pfam" id="PF00172">
    <property type="entry name" value="Zn_clus"/>
    <property type="match status" value="1"/>
</dbReference>
<dbReference type="PROSITE" id="PS00463">
    <property type="entry name" value="ZN2_CY6_FUNGAL_1"/>
    <property type="match status" value="1"/>
</dbReference>
<dbReference type="PANTHER" id="PTHR37534">
    <property type="entry name" value="TRANSCRIPTIONAL ACTIVATOR PROTEIN UGA3"/>
    <property type="match status" value="1"/>
</dbReference>
<protein>
    <recommendedName>
        <fullName evidence="4">Zn(2)-C6 fungal-type domain-containing protein</fullName>
    </recommendedName>
</protein>
<dbReference type="PANTHER" id="PTHR37534:SF49">
    <property type="entry name" value="LYSINE BIOSYNTHESIS REGULATORY PROTEIN LYS14"/>
    <property type="match status" value="1"/>
</dbReference>
<dbReference type="CDD" id="cd00067">
    <property type="entry name" value="GAL4"/>
    <property type="match status" value="1"/>
</dbReference>
<evidence type="ECO:0000256" key="3">
    <source>
        <dbReference type="SAM" id="MobiDB-lite"/>
    </source>
</evidence>
<dbReference type="AlphaFoldDB" id="A0AAX4H489"/>
<evidence type="ECO:0000313" key="5">
    <source>
        <dbReference type="EMBL" id="WPK23315.1"/>
    </source>
</evidence>
<dbReference type="GO" id="GO:0000976">
    <property type="term" value="F:transcription cis-regulatory region binding"/>
    <property type="evidence" value="ECO:0007669"/>
    <property type="project" value="TreeGrafter"/>
</dbReference>
<feature type="region of interest" description="Disordered" evidence="3">
    <location>
        <begin position="82"/>
        <end position="102"/>
    </location>
</feature>
<dbReference type="GeneID" id="88171620"/>
<dbReference type="SUPFAM" id="SSF57701">
    <property type="entry name" value="Zn2/Cys6 DNA-binding domain"/>
    <property type="match status" value="1"/>
</dbReference>
<keyword evidence="6" id="KW-1185">Reference proteome</keyword>
<name>A0AAX4H489_9ASCO</name>
<evidence type="ECO:0000313" key="6">
    <source>
        <dbReference type="Proteomes" id="UP001338582"/>
    </source>
</evidence>
<dbReference type="InterPro" id="IPR001138">
    <property type="entry name" value="Zn2Cys6_DnaBD"/>
</dbReference>
<reference evidence="5 6" key="1">
    <citation type="submission" date="2023-10" db="EMBL/GenBank/DDBJ databases">
        <title>Draft Genome Sequence of Candida saopaulonensis from a very Premature Infant with Sepsis.</title>
        <authorList>
            <person name="Ning Y."/>
            <person name="Dai R."/>
            <person name="Xiao M."/>
            <person name="Xu Y."/>
            <person name="Yan Q."/>
            <person name="Zhang L."/>
        </authorList>
    </citation>
    <scope>NUCLEOTIDE SEQUENCE [LARGE SCALE GENOMIC DNA]</scope>
    <source>
        <strain evidence="5 6">19XY460</strain>
    </source>
</reference>
<dbReference type="GO" id="GO:0045944">
    <property type="term" value="P:positive regulation of transcription by RNA polymerase II"/>
    <property type="evidence" value="ECO:0007669"/>
    <property type="project" value="TreeGrafter"/>
</dbReference>
<dbReference type="GO" id="GO:0000981">
    <property type="term" value="F:DNA-binding transcription factor activity, RNA polymerase II-specific"/>
    <property type="evidence" value="ECO:0007669"/>
    <property type="project" value="InterPro"/>
</dbReference>
<dbReference type="RefSeq" id="XP_062875702.1">
    <property type="nucleotide sequence ID" value="XM_063019632.1"/>
</dbReference>
<evidence type="ECO:0000256" key="1">
    <source>
        <dbReference type="ARBA" id="ARBA00004123"/>
    </source>
</evidence>
<dbReference type="Gene3D" id="4.10.240.10">
    <property type="entry name" value="Zn(2)-C6 fungal-type DNA-binding domain"/>
    <property type="match status" value="1"/>
</dbReference>